<feature type="compositionally biased region" description="Low complexity" evidence="1">
    <location>
        <begin position="43"/>
        <end position="58"/>
    </location>
</feature>
<feature type="non-terminal residue" evidence="2">
    <location>
        <position position="110"/>
    </location>
</feature>
<sequence length="110" mass="12787">MVNQAYHTLNYHQENTLLRPSSTYANKVRPTPYEAPSRNSFPQQQQQQQQQLIQQHQQQITQMYGNGLIPTLYSNQPLNPFNFYANPQIYNSTQQENINQNLTNSSANNS</sequence>
<gene>
    <name evidence="2" type="ORF">OXX778_LOCUS21228</name>
</gene>
<dbReference type="AlphaFoldDB" id="A0A814P4A5"/>
<feature type="region of interest" description="Disordered" evidence="1">
    <location>
        <begin position="1"/>
        <end position="58"/>
    </location>
</feature>
<keyword evidence="3" id="KW-1185">Reference proteome</keyword>
<evidence type="ECO:0000313" key="3">
    <source>
        <dbReference type="Proteomes" id="UP000663879"/>
    </source>
</evidence>
<comment type="caution">
    <text evidence="2">The sequence shown here is derived from an EMBL/GenBank/DDBJ whole genome shotgun (WGS) entry which is preliminary data.</text>
</comment>
<dbReference type="EMBL" id="CAJNOC010007646">
    <property type="protein sequence ID" value="CAF1102598.1"/>
    <property type="molecule type" value="Genomic_DNA"/>
</dbReference>
<evidence type="ECO:0000256" key="1">
    <source>
        <dbReference type="SAM" id="MobiDB-lite"/>
    </source>
</evidence>
<feature type="compositionally biased region" description="Polar residues" evidence="1">
    <location>
        <begin position="1"/>
        <end position="25"/>
    </location>
</feature>
<protein>
    <submittedName>
        <fullName evidence="2">Uncharacterized protein</fullName>
    </submittedName>
</protein>
<evidence type="ECO:0000313" key="2">
    <source>
        <dbReference type="EMBL" id="CAF1102598.1"/>
    </source>
</evidence>
<reference evidence="2" key="1">
    <citation type="submission" date="2021-02" db="EMBL/GenBank/DDBJ databases">
        <authorList>
            <person name="Nowell W R."/>
        </authorList>
    </citation>
    <scope>NUCLEOTIDE SEQUENCE</scope>
    <source>
        <strain evidence="2">Ploen Becks lab</strain>
    </source>
</reference>
<dbReference type="Proteomes" id="UP000663879">
    <property type="component" value="Unassembled WGS sequence"/>
</dbReference>
<name>A0A814P4A5_9BILA</name>
<accession>A0A814P4A5</accession>
<proteinExistence type="predicted"/>
<organism evidence="2 3">
    <name type="scientific">Brachionus calyciflorus</name>
    <dbReference type="NCBI Taxonomy" id="104777"/>
    <lineage>
        <taxon>Eukaryota</taxon>
        <taxon>Metazoa</taxon>
        <taxon>Spiralia</taxon>
        <taxon>Gnathifera</taxon>
        <taxon>Rotifera</taxon>
        <taxon>Eurotatoria</taxon>
        <taxon>Monogononta</taxon>
        <taxon>Pseudotrocha</taxon>
        <taxon>Ploima</taxon>
        <taxon>Brachionidae</taxon>
        <taxon>Brachionus</taxon>
    </lineage>
</organism>